<protein>
    <submittedName>
        <fullName evidence="1">Uncharacterized protein</fullName>
    </submittedName>
</protein>
<evidence type="ECO:0000313" key="1">
    <source>
        <dbReference type="EMBL" id="MBB5491361.1"/>
    </source>
</evidence>
<gene>
    <name evidence="1" type="ORF">HNR07_002498</name>
</gene>
<reference evidence="1 2" key="1">
    <citation type="submission" date="2020-08" db="EMBL/GenBank/DDBJ databases">
        <title>Sequencing the genomes of 1000 actinobacteria strains.</title>
        <authorList>
            <person name="Klenk H.-P."/>
        </authorList>
    </citation>
    <scope>NUCLEOTIDE SEQUENCE [LARGE SCALE GENOMIC DNA]</scope>
    <source>
        <strain evidence="1 2">DSM 44598</strain>
    </source>
</reference>
<accession>A0A840WEC7</accession>
<dbReference type="AlphaFoldDB" id="A0A840WEC7"/>
<comment type="caution">
    <text evidence="1">The sequence shown here is derived from an EMBL/GenBank/DDBJ whole genome shotgun (WGS) entry which is preliminary data.</text>
</comment>
<dbReference type="EMBL" id="JACHDO010000001">
    <property type="protein sequence ID" value="MBB5491361.1"/>
    <property type="molecule type" value="Genomic_DNA"/>
</dbReference>
<proteinExistence type="predicted"/>
<dbReference type="RefSeq" id="WP_184365064.1">
    <property type="nucleotide sequence ID" value="NZ_BAAAKM010000133.1"/>
</dbReference>
<name>A0A840WEC7_9ACTN</name>
<keyword evidence="2" id="KW-1185">Reference proteome</keyword>
<dbReference type="Proteomes" id="UP000579647">
    <property type="component" value="Unassembled WGS sequence"/>
</dbReference>
<evidence type="ECO:0000313" key="2">
    <source>
        <dbReference type="Proteomes" id="UP000579647"/>
    </source>
</evidence>
<organism evidence="1 2">
    <name type="scientific">Nocardiopsis metallicus</name>
    <dbReference type="NCBI Taxonomy" id="179819"/>
    <lineage>
        <taxon>Bacteria</taxon>
        <taxon>Bacillati</taxon>
        <taxon>Actinomycetota</taxon>
        <taxon>Actinomycetes</taxon>
        <taxon>Streptosporangiales</taxon>
        <taxon>Nocardiopsidaceae</taxon>
        <taxon>Nocardiopsis</taxon>
    </lineage>
</organism>
<sequence>MKATAVSKVLIDHATDRVTLGLTGDDGDIEITVPLARIPTLAASLIYDGELAVHVDTDTAALALACLNRVREVHAQL</sequence>